<dbReference type="GO" id="GO:0047661">
    <property type="term" value="F:amino-acid racemase activity"/>
    <property type="evidence" value="ECO:0007669"/>
    <property type="project" value="InterPro"/>
</dbReference>
<dbReference type="InterPro" id="IPR004380">
    <property type="entry name" value="Asp_race"/>
</dbReference>
<dbReference type="STRING" id="1121439.dsat_1750"/>
<protein>
    <submittedName>
        <fullName evidence="3">Aspartate racemase</fullName>
    </submittedName>
</protein>
<organism evidence="3 4">
    <name type="scientific">Alkalidesulfovibrio alkalitolerans DSM 16529</name>
    <dbReference type="NCBI Taxonomy" id="1121439"/>
    <lineage>
        <taxon>Bacteria</taxon>
        <taxon>Pseudomonadati</taxon>
        <taxon>Thermodesulfobacteriota</taxon>
        <taxon>Desulfovibrionia</taxon>
        <taxon>Desulfovibrionales</taxon>
        <taxon>Desulfovibrionaceae</taxon>
        <taxon>Alkalidesulfovibrio</taxon>
    </lineage>
</organism>
<dbReference type="OrthoDB" id="9803739at2"/>
<comment type="caution">
    <text evidence="3">The sequence shown here is derived from an EMBL/GenBank/DDBJ whole genome shotgun (WGS) entry which is preliminary data.</text>
</comment>
<dbReference type="NCBIfam" id="TIGR00035">
    <property type="entry name" value="asp_race"/>
    <property type="match status" value="1"/>
</dbReference>
<dbReference type="InterPro" id="IPR001920">
    <property type="entry name" value="Asp/Glu_race"/>
</dbReference>
<reference evidence="3 4" key="1">
    <citation type="journal article" date="2013" name="Genome Announc.">
        <title>Draft genome sequences for three mercury-methylating, sulfate-reducing bacteria.</title>
        <authorList>
            <person name="Brown S.D."/>
            <person name="Hurt R.A.Jr."/>
            <person name="Gilmour C.C."/>
            <person name="Elias D.A."/>
        </authorList>
    </citation>
    <scope>NUCLEOTIDE SEQUENCE [LARGE SCALE GENOMIC DNA]</scope>
    <source>
        <strain evidence="3 4">DSM 16529</strain>
    </source>
</reference>
<dbReference type="RefSeq" id="WP_020885636.1">
    <property type="nucleotide sequence ID" value="NZ_ATHI01000001.1"/>
</dbReference>
<gene>
    <name evidence="3" type="ORF">dsat_1750</name>
</gene>
<comment type="similarity">
    <text evidence="1">Belongs to the aspartate/glutamate racemases family.</text>
</comment>
<dbReference type="EMBL" id="ATHI01000001">
    <property type="protein sequence ID" value="EPR36222.1"/>
    <property type="molecule type" value="Genomic_DNA"/>
</dbReference>
<dbReference type="Proteomes" id="UP000014975">
    <property type="component" value="Unassembled WGS sequence"/>
</dbReference>
<dbReference type="PANTHER" id="PTHR21198">
    <property type="entry name" value="GLUTAMATE RACEMASE"/>
    <property type="match status" value="1"/>
</dbReference>
<accession>S7TG84</accession>
<keyword evidence="2" id="KW-0413">Isomerase</keyword>
<evidence type="ECO:0000256" key="1">
    <source>
        <dbReference type="ARBA" id="ARBA00007847"/>
    </source>
</evidence>
<dbReference type="SUPFAM" id="SSF53681">
    <property type="entry name" value="Aspartate/glutamate racemase"/>
    <property type="match status" value="2"/>
</dbReference>
<evidence type="ECO:0000313" key="4">
    <source>
        <dbReference type="Proteomes" id="UP000014975"/>
    </source>
</evidence>
<dbReference type="Pfam" id="PF01177">
    <property type="entry name" value="Asp_Glu_race"/>
    <property type="match status" value="1"/>
</dbReference>
<dbReference type="InterPro" id="IPR015942">
    <property type="entry name" value="Asp/Glu/hydantoin_racemase"/>
</dbReference>
<dbReference type="InterPro" id="IPR033134">
    <property type="entry name" value="Asp/Glu_racemase_AS_2"/>
</dbReference>
<name>S7TG84_9BACT</name>
<proteinExistence type="inferred from homology"/>
<keyword evidence="4" id="KW-1185">Reference proteome</keyword>
<sequence length="230" mass="24535">MRTLGILGGMSHESTLEYYRRLNRDVAARMGGLHSAPLLIHSFDFAGIAALLEAERWDALGETLGQAALNLARAGAQGMVIATNTMHLVADEVARVSGLPVLHIAKATGAAARRAGCSRVGLLGTRFTMETGVYADVLKADFGLSTLIPDEPDRAFVHEAIFGELVRGVFADSTRARFREIMARLAEAGAEGVILGCTEIPLLIGPDDAAMPLFDTTALHCDMAVDWMLS</sequence>
<evidence type="ECO:0000256" key="2">
    <source>
        <dbReference type="ARBA" id="ARBA00023235"/>
    </source>
</evidence>
<dbReference type="PATRIC" id="fig|1121439.3.peg.133"/>
<dbReference type="eggNOG" id="COG1794">
    <property type="taxonomic scope" value="Bacteria"/>
</dbReference>
<evidence type="ECO:0000313" key="3">
    <source>
        <dbReference type="EMBL" id="EPR36222.1"/>
    </source>
</evidence>
<dbReference type="AlphaFoldDB" id="S7TG84"/>
<dbReference type="Gene3D" id="3.40.50.1860">
    <property type="match status" value="2"/>
</dbReference>
<dbReference type="PROSITE" id="PS00924">
    <property type="entry name" value="ASP_GLU_RACEMASE_2"/>
    <property type="match status" value="1"/>
</dbReference>
<dbReference type="PANTHER" id="PTHR21198:SF7">
    <property type="entry name" value="ASPARTATE-GLUTAMATE RACEMASE FAMILY"/>
    <property type="match status" value="1"/>
</dbReference>